<comment type="caution">
    <text evidence="1">The sequence shown here is derived from an EMBL/GenBank/DDBJ whole genome shotgun (WGS) entry which is preliminary data.</text>
</comment>
<protein>
    <submittedName>
        <fullName evidence="1">Uncharacterized protein</fullName>
    </submittedName>
</protein>
<reference evidence="1" key="1">
    <citation type="submission" date="2020-12" db="EMBL/GenBank/DDBJ databases">
        <title>Enhanced detection system for hospital associated transmission using whole genome sequencing surveillance.</title>
        <authorList>
            <person name="Harrison L.H."/>
            <person name="Van Tyne D."/>
            <person name="Marsh J.W."/>
            <person name="Griffith M.P."/>
            <person name="Snyder D.J."/>
            <person name="Cooper V.S."/>
            <person name="Mustapha M."/>
        </authorList>
    </citation>
    <scope>NUCLEOTIDE SEQUENCE</scope>
    <source>
        <strain evidence="1">PSB00042</strain>
    </source>
</reference>
<dbReference type="RefSeq" id="WP_198746636.1">
    <property type="nucleotide sequence ID" value="NZ_JAEHTE010000002.1"/>
</dbReference>
<dbReference type="AlphaFoldDB" id="A0A8I1EAR7"/>
<evidence type="ECO:0000313" key="2">
    <source>
        <dbReference type="Proteomes" id="UP000637061"/>
    </source>
</evidence>
<name>A0A8I1EAR7_PSEPU</name>
<dbReference type="EMBL" id="JAEHTE010000002">
    <property type="protein sequence ID" value="MBI6883020.1"/>
    <property type="molecule type" value="Genomic_DNA"/>
</dbReference>
<evidence type="ECO:0000313" key="1">
    <source>
        <dbReference type="EMBL" id="MBI6883020.1"/>
    </source>
</evidence>
<organism evidence="1 2">
    <name type="scientific">Pseudomonas putida</name>
    <name type="common">Arthrobacter siderocapsulatus</name>
    <dbReference type="NCBI Taxonomy" id="303"/>
    <lineage>
        <taxon>Bacteria</taxon>
        <taxon>Pseudomonadati</taxon>
        <taxon>Pseudomonadota</taxon>
        <taxon>Gammaproteobacteria</taxon>
        <taxon>Pseudomonadales</taxon>
        <taxon>Pseudomonadaceae</taxon>
        <taxon>Pseudomonas</taxon>
    </lineage>
</organism>
<sequence>MIERSRIAPHKYIKICENSVRVKIERGDDVHLKHFPIRAYSSLLDAHDAALKWRDDKHLEHYGIPVLDKVVQIAPRNKTILAIDPSNGEKLPDLPTGLSYGFHRGRLLYVVASFQGDNKPKRERFSIKKLGLEAAIKKASEFRLAAVSEDA</sequence>
<proteinExistence type="predicted"/>
<accession>A0A8I1EAR7</accession>
<dbReference type="Proteomes" id="UP000637061">
    <property type="component" value="Unassembled WGS sequence"/>
</dbReference>
<gene>
    <name evidence="1" type="ORF">JEU22_03760</name>
</gene>